<dbReference type="AlphaFoldDB" id="A0A4P9WDT8"/>
<organism evidence="2 3">
    <name type="scientific">Blyttiomyces helicus</name>
    <dbReference type="NCBI Taxonomy" id="388810"/>
    <lineage>
        <taxon>Eukaryota</taxon>
        <taxon>Fungi</taxon>
        <taxon>Fungi incertae sedis</taxon>
        <taxon>Chytridiomycota</taxon>
        <taxon>Chytridiomycota incertae sedis</taxon>
        <taxon>Chytridiomycetes</taxon>
        <taxon>Chytridiomycetes incertae sedis</taxon>
        <taxon>Blyttiomyces</taxon>
    </lineage>
</organism>
<gene>
    <name evidence="2" type="ORF">BDK51DRAFT_50522</name>
</gene>
<protein>
    <submittedName>
        <fullName evidence="2">Uncharacterized protein</fullName>
    </submittedName>
</protein>
<dbReference type="Proteomes" id="UP000269721">
    <property type="component" value="Unassembled WGS sequence"/>
</dbReference>
<feature type="signal peptide" evidence="1">
    <location>
        <begin position="1"/>
        <end position="21"/>
    </location>
</feature>
<reference evidence="3" key="1">
    <citation type="journal article" date="2018" name="Nat. Microbiol.">
        <title>Leveraging single-cell genomics to expand the fungal tree of life.</title>
        <authorList>
            <person name="Ahrendt S.R."/>
            <person name="Quandt C.A."/>
            <person name="Ciobanu D."/>
            <person name="Clum A."/>
            <person name="Salamov A."/>
            <person name="Andreopoulos B."/>
            <person name="Cheng J.F."/>
            <person name="Woyke T."/>
            <person name="Pelin A."/>
            <person name="Henrissat B."/>
            <person name="Reynolds N.K."/>
            <person name="Benny G.L."/>
            <person name="Smith M.E."/>
            <person name="James T.Y."/>
            <person name="Grigoriev I.V."/>
        </authorList>
    </citation>
    <scope>NUCLEOTIDE SEQUENCE [LARGE SCALE GENOMIC DNA]</scope>
</reference>
<feature type="chain" id="PRO_5020907664" evidence="1">
    <location>
        <begin position="22"/>
        <end position="183"/>
    </location>
</feature>
<evidence type="ECO:0000313" key="3">
    <source>
        <dbReference type="Proteomes" id="UP000269721"/>
    </source>
</evidence>
<dbReference type="EMBL" id="KZ995857">
    <property type="protein sequence ID" value="RKO89843.1"/>
    <property type="molecule type" value="Genomic_DNA"/>
</dbReference>
<accession>A0A4P9WDT8</accession>
<evidence type="ECO:0000313" key="2">
    <source>
        <dbReference type="EMBL" id="RKO89843.1"/>
    </source>
</evidence>
<name>A0A4P9WDT8_9FUNG</name>
<keyword evidence="1" id="KW-0732">Signal</keyword>
<proteinExistence type="predicted"/>
<evidence type="ECO:0000256" key="1">
    <source>
        <dbReference type="SAM" id="SignalP"/>
    </source>
</evidence>
<sequence>MPRPALLSLVPGVLLLAIATAQSIPPRFSGVLAAGPNGLVMFGGGVAPDGSTGIFLFHPGPGATVGGTGDEGRGGRGEGEKFWENCNCKLCLVSNKWDPSRPVPFPTNGLHLLLAAQSHNRLDVFTALPHDLALPTGPKFSLASFVPAMAPPISAVFAGIDMKKRVNSSREEGNAGPQGQVRN</sequence>
<keyword evidence="3" id="KW-1185">Reference proteome</keyword>